<dbReference type="OrthoDB" id="9983188at2"/>
<dbReference type="STRING" id="571913.VV02_24635"/>
<accession>A0A0K1JNZ0</accession>
<feature type="region of interest" description="Disordered" evidence="1">
    <location>
        <begin position="1"/>
        <end position="25"/>
    </location>
</feature>
<evidence type="ECO:0000313" key="2">
    <source>
        <dbReference type="EMBL" id="AKU18285.1"/>
    </source>
</evidence>
<dbReference type="EMBL" id="CP011112">
    <property type="protein sequence ID" value="AKU18285.1"/>
    <property type="molecule type" value="Genomic_DNA"/>
</dbReference>
<sequence length="322" mass="32088">MSSGGHDGAGPSNPLQSGGGGGDLEQLLRDAFEARAAEVTPGNLDTSREHTMRELLAEPAPRELSRRWLYAAGAGLAAAAVAGAIVIAQQPQGNARFASDPPVGPNATVTVGSPTNGGDQTGQPNGGQPSGQPNTSPGSTGPSGAPSTLGGTTAPTSGTTSAPRTAATGTAGTSSVTTPGETPGTETSSDASPTIAGGSSGPLSVPSTFVAQGEMSSIPMPSDMTYEVLESSDNYIKIHVSDYMQLTRYLNNNTPLGGWPRDDRGYHSPNSTMAASSPSSDGSGDGGVFTLFVDPDDQGPAQTSEPSGEPSGDSTTEPTATP</sequence>
<keyword evidence="3" id="KW-1185">Reference proteome</keyword>
<feature type="region of interest" description="Disordered" evidence="1">
    <location>
        <begin position="260"/>
        <end position="322"/>
    </location>
</feature>
<protein>
    <submittedName>
        <fullName evidence="2">Uncharacterized protein</fullName>
    </submittedName>
</protein>
<feature type="compositionally biased region" description="Low complexity" evidence="1">
    <location>
        <begin position="130"/>
        <end position="189"/>
    </location>
</feature>
<gene>
    <name evidence="2" type="ORF">VV02_24635</name>
</gene>
<proteinExistence type="predicted"/>
<evidence type="ECO:0000256" key="1">
    <source>
        <dbReference type="SAM" id="MobiDB-lite"/>
    </source>
</evidence>
<feature type="region of interest" description="Disordered" evidence="1">
    <location>
        <begin position="96"/>
        <end position="208"/>
    </location>
</feature>
<organism evidence="2 3">
    <name type="scientific">Luteipulveratus mongoliensis</name>
    <dbReference type="NCBI Taxonomy" id="571913"/>
    <lineage>
        <taxon>Bacteria</taxon>
        <taxon>Bacillati</taxon>
        <taxon>Actinomycetota</taxon>
        <taxon>Actinomycetes</taxon>
        <taxon>Micrococcales</taxon>
        <taxon>Dermacoccaceae</taxon>
        <taxon>Luteipulveratus</taxon>
    </lineage>
</organism>
<dbReference type="RefSeq" id="WP_052595942.1">
    <property type="nucleotide sequence ID" value="NZ_CP011112.1"/>
</dbReference>
<feature type="compositionally biased region" description="Polar residues" evidence="1">
    <location>
        <begin position="107"/>
        <end position="118"/>
    </location>
</feature>
<name>A0A0K1JNZ0_9MICO</name>
<reference evidence="2 3" key="1">
    <citation type="submission" date="2015-03" db="EMBL/GenBank/DDBJ databases">
        <title>Luteipulveratus halotolerans sp. nov., a novel actinobacterium (Dermacoccaceae) from Sarawak, Malaysia.</title>
        <authorList>
            <person name="Juboi H."/>
            <person name="Basik A."/>
            <person name="Shamsul S.S."/>
            <person name="Arnold P."/>
            <person name="Schmitt E.K."/>
            <person name="Sanglier J.-J."/>
            <person name="Yeo T."/>
        </authorList>
    </citation>
    <scope>NUCLEOTIDE SEQUENCE [LARGE SCALE GENOMIC DNA]</scope>
    <source>
        <strain evidence="2 3">MN07-A0370</strain>
    </source>
</reference>
<feature type="compositionally biased region" description="Polar residues" evidence="1">
    <location>
        <begin position="300"/>
        <end position="322"/>
    </location>
</feature>
<dbReference type="Proteomes" id="UP000066480">
    <property type="component" value="Chromosome"/>
</dbReference>
<evidence type="ECO:0000313" key="3">
    <source>
        <dbReference type="Proteomes" id="UP000066480"/>
    </source>
</evidence>
<dbReference type="KEGG" id="lmoi:VV02_24635"/>
<dbReference type="AlphaFoldDB" id="A0A0K1JNZ0"/>